<sequence>MKVSIIVPVYNEEKTITDCLKSLKNQTHKDSEIIIVDDGSSDKTLEILRKSGIKFYQQEHLGPGAARNLGVKHAKGEILVFVDADMTFDKDFIKKLIQPIIKSRVIGTFSKKELVANVGNLWADCWSINEGWPVGRRHPKNYPDRQPVFRAILKNEFDRVGGFNPRIGYTDDWTLSRKLGVQAVNASGAIFYHQNPPSLKEVYGQSRWIGKNEFRTGNLARKIFNLVRFSPPLSLVKGLWKAIKYKKLPFLFFKIVYDWGAWVSVIKSFLGEEKAK</sequence>
<dbReference type="AlphaFoldDB" id="A0A2M8L4L7"/>
<dbReference type="GO" id="GO:0016757">
    <property type="term" value="F:glycosyltransferase activity"/>
    <property type="evidence" value="ECO:0007669"/>
    <property type="project" value="UniProtKB-KW"/>
</dbReference>
<protein>
    <recommendedName>
        <fullName evidence="4">Glycosyltransferase 2-like domain-containing protein</fullName>
    </recommendedName>
</protein>
<gene>
    <name evidence="5" type="ORF">COU95_00355</name>
</gene>
<dbReference type="SUPFAM" id="SSF53448">
    <property type="entry name" value="Nucleotide-diphospho-sugar transferases"/>
    <property type="match status" value="1"/>
</dbReference>
<feature type="domain" description="Glycosyltransferase 2-like" evidence="4">
    <location>
        <begin position="4"/>
        <end position="109"/>
    </location>
</feature>
<keyword evidence="2" id="KW-0328">Glycosyltransferase</keyword>
<proteinExistence type="inferred from homology"/>
<accession>A0A2M8L4L7</accession>
<dbReference type="PANTHER" id="PTHR43630">
    <property type="entry name" value="POLY-BETA-1,6-N-ACETYL-D-GLUCOSAMINE SYNTHASE"/>
    <property type="match status" value="1"/>
</dbReference>
<dbReference type="InterPro" id="IPR001173">
    <property type="entry name" value="Glyco_trans_2-like"/>
</dbReference>
<dbReference type="Pfam" id="PF00535">
    <property type="entry name" value="Glycos_transf_2"/>
    <property type="match status" value="1"/>
</dbReference>
<comment type="caution">
    <text evidence="5">The sequence shown here is derived from an EMBL/GenBank/DDBJ whole genome shotgun (WGS) entry which is preliminary data.</text>
</comment>
<dbReference type="Proteomes" id="UP000231474">
    <property type="component" value="Unassembled WGS sequence"/>
</dbReference>
<keyword evidence="3" id="KW-0808">Transferase</keyword>
<evidence type="ECO:0000256" key="3">
    <source>
        <dbReference type="ARBA" id="ARBA00022679"/>
    </source>
</evidence>
<evidence type="ECO:0000256" key="1">
    <source>
        <dbReference type="ARBA" id="ARBA00006739"/>
    </source>
</evidence>
<evidence type="ECO:0000313" key="6">
    <source>
        <dbReference type="Proteomes" id="UP000231474"/>
    </source>
</evidence>
<dbReference type="InterPro" id="IPR029044">
    <property type="entry name" value="Nucleotide-diphossugar_trans"/>
</dbReference>
<dbReference type="PANTHER" id="PTHR43630:SF1">
    <property type="entry name" value="POLY-BETA-1,6-N-ACETYL-D-GLUCOSAMINE SYNTHASE"/>
    <property type="match status" value="1"/>
</dbReference>
<organism evidence="5 6">
    <name type="scientific">Candidatus Shapirobacteria bacterium CG10_big_fil_rev_8_21_14_0_10_40_9</name>
    <dbReference type="NCBI Taxonomy" id="1974888"/>
    <lineage>
        <taxon>Bacteria</taxon>
        <taxon>Candidatus Shapironibacteriota</taxon>
    </lineage>
</organism>
<evidence type="ECO:0000256" key="2">
    <source>
        <dbReference type="ARBA" id="ARBA00022676"/>
    </source>
</evidence>
<dbReference type="CDD" id="cd00761">
    <property type="entry name" value="Glyco_tranf_GTA_type"/>
    <property type="match status" value="1"/>
</dbReference>
<comment type="similarity">
    <text evidence="1">Belongs to the glycosyltransferase 2 family.</text>
</comment>
<evidence type="ECO:0000313" key="5">
    <source>
        <dbReference type="EMBL" id="PJE67807.1"/>
    </source>
</evidence>
<evidence type="ECO:0000259" key="4">
    <source>
        <dbReference type="Pfam" id="PF00535"/>
    </source>
</evidence>
<dbReference type="Gene3D" id="3.90.550.10">
    <property type="entry name" value="Spore Coat Polysaccharide Biosynthesis Protein SpsA, Chain A"/>
    <property type="match status" value="1"/>
</dbReference>
<dbReference type="EMBL" id="PFEK01000006">
    <property type="protein sequence ID" value="PJE67807.1"/>
    <property type="molecule type" value="Genomic_DNA"/>
</dbReference>
<name>A0A2M8L4L7_9BACT</name>
<reference evidence="6" key="1">
    <citation type="submission" date="2017-09" db="EMBL/GenBank/DDBJ databases">
        <title>Depth-based differentiation of microbial function through sediment-hosted aquifers and enrichment of novel symbionts in the deep terrestrial subsurface.</title>
        <authorList>
            <person name="Probst A.J."/>
            <person name="Ladd B."/>
            <person name="Jarett J.K."/>
            <person name="Geller-Mcgrath D.E."/>
            <person name="Sieber C.M.K."/>
            <person name="Emerson J.B."/>
            <person name="Anantharaman K."/>
            <person name="Thomas B.C."/>
            <person name="Malmstrom R."/>
            <person name="Stieglmeier M."/>
            <person name="Klingl A."/>
            <person name="Woyke T."/>
            <person name="Ryan C.M."/>
            <person name="Banfield J.F."/>
        </authorList>
    </citation>
    <scope>NUCLEOTIDE SEQUENCE [LARGE SCALE GENOMIC DNA]</scope>
</reference>